<accession>A0A4Z2BII5</accession>
<evidence type="ECO:0000313" key="2">
    <source>
        <dbReference type="EMBL" id="TNM91386.1"/>
    </source>
</evidence>
<sequence>MWSQAEGNGEVRSNLCPSNGFLPAAAHQRHLAPWPDGGQQQRDDLPLPVCRLQLSAGHLHLLLPCDLNKDVRKNLKNVFTGKKMVSDESSTTRASLLTRTLNSNNAYEDGTIYRSGIGESTVSLDSTLREESGQKSKVSSATVKGHMDLDGPLFHRNGTKAEDDSDSDSELSADEHSSSYASSHSSDSEDDNIDVKPKWNNERQPVHSTPKVDAVANHVKPYWPAEATTASDSEDLGGAERLRVETKVNVELHQENKLNHTGERERDAQQERDKQTSGSARDTAPPNQHNSNSNHQPEQRKGILKNKINYPPPLSDKNMKNRLREKLSDYNSPTITSPPPINNNSSSQPSVNIISPSSRSSPLAPNEGGLPGNHVNSSHIKPPVAPRPPPAGIPPVAVYRETNGGMAMHLKSGTVNGGNESDSEITQTSLPL</sequence>
<feature type="region of interest" description="Disordered" evidence="1">
    <location>
        <begin position="249"/>
        <end position="432"/>
    </location>
</feature>
<feature type="compositionally biased region" description="Low complexity" evidence="1">
    <location>
        <begin position="342"/>
        <end position="362"/>
    </location>
</feature>
<dbReference type="AlphaFoldDB" id="A0A4Z2BII5"/>
<feature type="region of interest" description="Disordered" evidence="1">
    <location>
        <begin position="126"/>
        <end position="217"/>
    </location>
</feature>
<evidence type="ECO:0008006" key="4">
    <source>
        <dbReference type="Google" id="ProtNLM"/>
    </source>
</evidence>
<comment type="caution">
    <text evidence="2">The sequence shown here is derived from an EMBL/GenBank/DDBJ whole genome shotgun (WGS) entry which is preliminary data.</text>
</comment>
<feature type="compositionally biased region" description="Acidic residues" evidence="1">
    <location>
        <begin position="163"/>
        <end position="172"/>
    </location>
</feature>
<gene>
    <name evidence="2" type="ORF">fugu_019766</name>
</gene>
<proteinExistence type="predicted"/>
<keyword evidence="3" id="KW-1185">Reference proteome</keyword>
<name>A0A4Z2BII5_9TELE</name>
<evidence type="ECO:0000256" key="1">
    <source>
        <dbReference type="SAM" id="MobiDB-lite"/>
    </source>
</evidence>
<evidence type="ECO:0000313" key="3">
    <source>
        <dbReference type="Proteomes" id="UP000516260"/>
    </source>
</evidence>
<feature type="compositionally biased region" description="Polar residues" evidence="1">
    <location>
        <begin position="413"/>
        <end position="432"/>
    </location>
</feature>
<feature type="compositionally biased region" description="Polar residues" evidence="1">
    <location>
        <begin position="276"/>
        <end position="296"/>
    </location>
</feature>
<feature type="compositionally biased region" description="Pro residues" evidence="1">
    <location>
        <begin position="383"/>
        <end position="393"/>
    </location>
</feature>
<feature type="compositionally biased region" description="Basic and acidic residues" evidence="1">
    <location>
        <begin position="249"/>
        <end position="275"/>
    </location>
</feature>
<feature type="compositionally biased region" description="Basic and acidic residues" evidence="1">
    <location>
        <begin position="317"/>
        <end position="328"/>
    </location>
</feature>
<feature type="compositionally biased region" description="Basic and acidic residues" evidence="1">
    <location>
        <begin position="193"/>
        <end position="205"/>
    </location>
</feature>
<dbReference type="Proteomes" id="UP000516260">
    <property type="component" value="Chromosome 22"/>
</dbReference>
<reference evidence="2 3" key="1">
    <citation type="submission" date="2019-04" db="EMBL/GenBank/DDBJ databases">
        <title>The sequence and de novo assembly of Takifugu bimaculatus genome using PacBio and Hi-C technologies.</title>
        <authorList>
            <person name="Xu P."/>
            <person name="Liu B."/>
            <person name="Zhou Z."/>
        </authorList>
    </citation>
    <scope>NUCLEOTIDE SEQUENCE [LARGE SCALE GENOMIC DNA]</scope>
    <source>
        <strain evidence="2">TB-2018</strain>
        <tissue evidence="2">Muscle</tissue>
    </source>
</reference>
<organism evidence="2 3">
    <name type="scientific">Takifugu bimaculatus</name>
    <dbReference type="NCBI Taxonomy" id="433685"/>
    <lineage>
        <taxon>Eukaryota</taxon>
        <taxon>Metazoa</taxon>
        <taxon>Chordata</taxon>
        <taxon>Craniata</taxon>
        <taxon>Vertebrata</taxon>
        <taxon>Euteleostomi</taxon>
        <taxon>Actinopterygii</taxon>
        <taxon>Neopterygii</taxon>
        <taxon>Teleostei</taxon>
        <taxon>Neoteleostei</taxon>
        <taxon>Acanthomorphata</taxon>
        <taxon>Eupercaria</taxon>
        <taxon>Tetraodontiformes</taxon>
        <taxon>Tetradontoidea</taxon>
        <taxon>Tetraodontidae</taxon>
        <taxon>Takifugu</taxon>
    </lineage>
</organism>
<protein>
    <recommendedName>
        <fullName evidence="4">Cadherin EGF LAG seven-pass G-type receptor 1</fullName>
    </recommendedName>
</protein>
<dbReference type="EMBL" id="SWLE01000015">
    <property type="protein sequence ID" value="TNM91386.1"/>
    <property type="molecule type" value="Genomic_DNA"/>
</dbReference>